<protein>
    <submittedName>
        <fullName evidence="1">Uncharacterized protein</fullName>
    </submittedName>
</protein>
<name>A0AAN9NQT0_PHACN</name>
<dbReference type="Proteomes" id="UP001374584">
    <property type="component" value="Unassembled WGS sequence"/>
</dbReference>
<dbReference type="AlphaFoldDB" id="A0AAN9NQT0"/>
<organism evidence="1 2">
    <name type="scientific">Phaseolus coccineus</name>
    <name type="common">Scarlet runner bean</name>
    <name type="synonym">Phaseolus multiflorus</name>
    <dbReference type="NCBI Taxonomy" id="3886"/>
    <lineage>
        <taxon>Eukaryota</taxon>
        <taxon>Viridiplantae</taxon>
        <taxon>Streptophyta</taxon>
        <taxon>Embryophyta</taxon>
        <taxon>Tracheophyta</taxon>
        <taxon>Spermatophyta</taxon>
        <taxon>Magnoliopsida</taxon>
        <taxon>eudicotyledons</taxon>
        <taxon>Gunneridae</taxon>
        <taxon>Pentapetalae</taxon>
        <taxon>rosids</taxon>
        <taxon>fabids</taxon>
        <taxon>Fabales</taxon>
        <taxon>Fabaceae</taxon>
        <taxon>Papilionoideae</taxon>
        <taxon>50 kb inversion clade</taxon>
        <taxon>NPAAA clade</taxon>
        <taxon>indigoferoid/millettioid clade</taxon>
        <taxon>Phaseoleae</taxon>
        <taxon>Phaseolus</taxon>
    </lineage>
</organism>
<gene>
    <name evidence="1" type="ORF">VNO80_02181</name>
</gene>
<proteinExistence type="predicted"/>
<dbReference type="EMBL" id="JAYMYR010000002">
    <property type="protein sequence ID" value="KAK7376765.1"/>
    <property type="molecule type" value="Genomic_DNA"/>
</dbReference>
<evidence type="ECO:0000313" key="1">
    <source>
        <dbReference type="EMBL" id="KAK7376765.1"/>
    </source>
</evidence>
<comment type="caution">
    <text evidence="1">The sequence shown here is derived from an EMBL/GenBank/DDBJ whole genome shotgun (WGS) entry which is preliminary data.</text>
</comment>
<accession>A0AAN9NQT0</accession>
<sequence length="232" mass="26479">MNKESCEEHKRGTHLNALTLVLSREVWDHHVVFSVIFYVANLLGFQDRAEERTLPQSHRGPAVCSYVGIHLFSYERKFGFIRVVNFLTSSKHCLLDAGCSKDNLKFICLGIAICLGFPKLWILVCNFSLNLSSLLPFPLHPAPPFSLSFSRGSNIYLARHHYWFLEPKPRRRCVADSVVSCKGPETSSSEFELKSLQCIQTKRFLQGPMQIYCLGILFYLITTVKLLEDTMS</sequence>
<reference evidence="1 2" key="1">
    <citation type="submission" date="2024-01" db="EMBL/GenBank/DDBJ databases">
        <title>The genomes of 5 underutilized Papilionoideae crops provide insights into root nodulation and disease resistanc.</title>
        <authorList>
            <person name="Jiang F."/>
        </authorList>
    </citation>
    <scope>NUCLEOTIDE SEQUENCE [LARGE SCALE GENOMIC DNA]</scope>
    <source>
        <strain evidence="1">JINMINGXINNONG_FW02</strain>
        <tissue evidence="1">Leaves</tissue>
    </source>
</reference>
<evidence type="ECO:0000313" key="2">
    <source>
        <dbReference type="Proteomes" id="UP001374584"/>
    </source>
</evidence>
<keyword evidence="2" id="KW-1185">Reference proteome</keyword>